<reference evidence="1" key="1">
    <citation type="submission" date="2021-01" db="EMBL/GenBank/DDBJ databases">
        <title>Marivirga aurantiaca sp. nov., isolated from intertidal surface sediments.</title>
        <authorList>
            <person name="Zhang M."/>
        </authorList>
    </citation>
    <scope>NUCLEOTIDE SEQUENCE</scope>
    <source>
        <strain evidence="1">S37H4</strain>
    </source>
</reference>
<dbReference type="SUPFAM" id="SSF52172">
    <property type="entry name" value="CheY-like"/>
    <property type="match status" value="1"/>
</dbReference>
<dbReference type="EMBL" id="JAEQBW010000008">
    <property type="protein sequence ID" value="MBK6266452.1"/>
    <property type="molecule type" value="Genomic_DNA"/>
</dbReference>
<gene>
    <name evidence="1" type="ORF">JKA74_15510</name>
</gene>
<dbReference type="AlphaFoldDB" id="A0A934X0Y9"/>
<organism evidence="1 2">
    <name type="scientific">Marivirga aurantiaca</name>
    <dbReference type="NCBI Taxonomy" id="2802615"/>
    <lineage>
        <taxon>Bacteria</taxon>
        <taxon>Pseudomonadati</taxon>
        <taxon>Bacteroidota</taxon>
        <taxon>Cytophagia</taxon>
        <taxon>Cytophagales</taxon>
        <taxon>Marivirgaceae</taxon>
        <taxon>Marivirga</taxon>
    </lineage>
</organism>
<name>A0A934X0Y9_9BACT</name>
<comment type="caution">
    <text evidence="1">The sequence shown here is derived from an EMBL/GenBank/DDBJ whole genome shotgun (WGS) entry which is preliminary data.</text>
</comment>
<protein>
    <submittedName>
        <fullName evidence="1">Uncharacterized protein</fullName>
    </submittedName>
</protein>
<evidence type="ECO:0000313" key="1">
    <source>
        <dbReference type="EMBL" id="MBK6266452.1"/>
    </source>
</evidence>
<sequence length="166" mass="19123">MKFALRSAMNAPSIKRIKSHKPSEALRVLLVGNNPIEMSGIFNGLQTLKDKIFKIDTSFSDDDTLKKIATYDPNCIIIDDNMGLKPLKNLIDKINLLGKEALTITLLKTTNTQEITHGVQEYLLKESVTPERIYLSLMNAIRFRKTQKYLKIKYYTGRKRLKRMFI</sequence>
<accession>A0A934X0Y9</accession>
<keyword evidence="2" id="KW-1185">Reference proteome</keyword>
<dbReference type="InterPro" id="IPR011006">
    <property type="entry name" value="CheY-like_superfamily"/>
</dbReference>
<evidence type="ECO:0000313" key="2">
    <source>
        <dbReference type="Proteomes" id="UP000611723"/>
    </source>
</evidence>
<proteinExistence type="predicted"/>
<dbReference type="RefSeq" id="WP_201432135.1">
    <property type="nucleotide sequence ID" value="NZ_JAEQBW010000008.1"/>
</dbReference>
<dbReference type="Proteomes" id="UP000611723">
    <property type="component" value="Unassembled WGS sequence"/>
</dbReference>